<dbReference type="Proteomes" id="UP000184245">
    <property type="component" value="Unassembled WGS sequence"/>
</dbReference>
<dbReference type="CDD" id="cd13585">
    <property type="entry name" value="PBP2_TMBP_like"/>
    <property type="match status" value="1"/>
</dbReference>
<gene>
    <name evidence="6" type="ORF">SAMN02745158_02263</name>
</gene>
<keyword evidence="3" id="KW-0813">Transport</keyword>
<evidence type="ECO:0000256" key="4">
    <source>
        <dbReference type="ARBA" id="ARBA00022729"/>
    </source>
</evidence>
<evidence type="ECO:0000256" key="3">
    <source>
        <dbReference type="ARBA" id="ARBA00022448"/>
    </source>
</evidence>
<proteinExistence type="inferred from homology"/>
<dbReference type="PROSITE" id="PS51257">
    <property type="entry name" value="PROKAR_LIPOPROTEIN"/>
    <property type="match status" value="1"/>
</dbReference>
<dbReference type="SUPFAM" id="SSF53850">
    <property type="entry name" value="Periplasmic binding protein-like II"/>
    <property type="match status" value="1"/>
</dbReference>
<feature type="chain" id="PRO_5039405625" evidence="5">
    <location>
        <begin position="22"/>
        <end position="428"/>
    </location>
</feature>
<name>A0A1M4Y5N9_9CLOT</name>
<evidence type="ECO:0000256" key="1">
    <source>
        <dbReference type="ARBA" id="ARBA00004196"/>
    </source>
</evidence>
<dbReference type="InterPro" id="IPR006059">
    <property type="entry name" value="SBP"/>
</dbReference>
<dbReference type="PANTHER" id="PTHR43649:SF31">
    <property type="entry name" value="SN-GLYCEROL-3-PHOSPHATE-BINDING PERIPLASMIC PROTEIN UGPB"/>
    <property type="match status" value="1"/>
</dbReference>
<dbReference type="AlphaFoldDB" id="A0A1M4Y5N9"/>
<evidence type="ECO:0000256" key="5">
    <source>
        <dbReference type="SAM" id="SignalP"/>
    </source>
</evidence>
<dbReference type="GO" id="GO:0030313">
    <property type="term" value="C:cell envelope"/>
    <property type="evidence" value="ECO:0007669"/>
    <property type="project" value="UniProtKB-SubCell"/>
</dbReference>
<protein>
    <submittedName>
        <fullName evidence="6">Carbohydrate ABC transporter substrate-binding protein, CUT1 family (TC 3.A.1.1.-)</fullName>
    </submittedName>
</protein>
<dbReference type="RefSeq" id="WP_072851749.1">
    <property type="nucleotide sequence ID" value="NZ_FQVI01000010.1"/>
</dbReference>
<keyword evidence="4 5" id="KW-0732">Signal</keyword>
<dbReference type="InterPro" id="IPR050490">
    <property type="entry name" value="Bact_solute-bd_prot1"/>
</dbReference>
<comment type="similarity">
    <text evidence="2">Belongs to the bacterial solute-binding protein 1 family.</text>
</comment>
<dbReference type="OrthoDB" id="383937at2"/>
<keyword evidence="7" id="KW-1185">Reference proteome</keyword>
<dbReference type="Gene3D" id="3.40.190.10">
    <property type="entry name" value="Periplasmic binding protein-like II"/>
    <property type="match status" value="1"/>
</dbReference>
<dbReference type="STRING" id="1122155.SAMN02745158_02263"/>
<dbReference type="PANTHER" id="PTHR43649">
    <property type="entry name" value="ARABINOSE-BINDING PROTEIN-RELATED"/>
    <property type="match status" value="1"/>
</dbReference>
<evidence type="ECO:0000256" key="2">
    <source>
        <dbReference type="ARBA" id="ARBA00008520"/>
    </source>
</evidence>
<dbReference type="EMBL" id="FQVI01000010">
    <property type="protein sequence ID" value="SHF00936.1"/>
    <property type="molecule type" value="Genomic_DNA"/>
</dbReference>
<reference evidence="6 7" key="1">
    <citation type="submission" date="2016-11" db="EMBL/GenBank/DDBJ databases">
        <authorList>
            <person name="Jaros S."/>
            <person name="Januszkiewicz K."/>
            <person name="Wedrychowicz H."/>
        </authorList>
    </citation>
    <scope>NUCLEOTIDE SEQUENCE [LARGE SCALE GENOMIC DNA]</scope>
    <source>
        <strain evidence="6 7">DSM 17459</strain>
    </source>
</reference>
<feature type="signal peptide" evidence="5">
    <location>
        <begin position="1"/>
        <end position="21"/>
    </location>
</feature>
<accession>A0A1M4Y5N9</accession>
<comment type="subcellular location">
    <subcellularLocation>
        <location evidence="1">Cell envelope</location>
    </subcellularLocation>
</comment>
<evidence type="ECO:0000313" key="7">
    <source>
        <dbReference type="Proteomes" id="UP000184245"/>
    </source>
</evidence>
<dbReference type="Pfam" id="PF01547">
    <property type="entry name" value="SBP_bac_1"/>
    <property type="match status" value="1"/>
</dbReference>
<organism evidence="6 7">
    <name type="scientific">Lactonifactor longoviformis DSM 17459</name>
    <dbReference type="NCBI Taxonomy" id="1122155"/>
    <lineage>
        <taxon>Bacteria</taxon>
        <taxon>Bacillati</taxon>
        <taxon>Bacillota</taxon>
        <taxon>Clostridia</taxon>
        <taxon>Eubacteriales</taxon>
        <taxon>Clostridiaceae</taxon>
        <taxon>Lactonifactor</taxon>
    </lineage>
</organism>
<sequence length="428" mass="47779">MKRKLVSVLLCAAMITTLVSGCGNKNISSDEGTKKAEESGGDVTISYACWDSNQAKLIQTVADEFEEENPNIKIDIQVNGWDDYWTGLEAAATGGSLPDTFWMHSNNIYYYGSNDQLLDLTNYIEKSDQVDLANYPEGLGEIYNIDGKQYAIPKDYDTIALWYNKTLFDEAGLAYPDDTWTWDTLKDAAKKLTKDDKSQYGFCAGLHNQEGYYNFVYQNGGEIITEDKKSGYDNEKTVQGIEEYFSFVKDGLSPEIYDDQARAEAMQNGLCAMGLFGSWNLSGFATTDFMKENFDCAVLPSANDGTRSTIFNGLGNAISATTEHPDEAWKWVEYLSSKEGQERQAELGTAISAYEGTADKFAEAYPMFNTQCYIDMVEYAQIRPYSNQTSVWEDKAYELLKGAYAGKEDTKVACEKTAAMMNEALDAE</sequence>
<evidence type="ECO:0000313" key="6">
    <source>
        <dbReference type="EMBL" id="SHF00936.1"/>
    </source>
</evidence>